<keyword evidence="2" id="KW-1185">Reference proteome</keyword>
<evidence type="ECO:0000313" key="1">
    <source>
        <dbReference type="EMBL" id="KAF5366419.1"/>
    </source>
</evidence>
<dbReference type="InterPro" id="IPR036397">
    <property type="entry name" value="RNaseH_sf"/>
</dbReference>
<dbReference type="InterPro" id="IPR012337">
    <property type="entry name" value="RNaseH-like_sf"/>
</dbReference>
<dbReference type="GO" id="GO:0003676">
    <property type="term" value="F:nucleic acid binding"/>
    <property type="evidence" value="ECO:0007669"/>
    <property type="project" value="InterPro"/>
</dbReference>
<dbReference type="AlphaFoldDB" id="A0A8H5GKI9"/>
<dbReference type="InterPro" id="IPR044730">
    <property type="entry name" value="RNase_H-like_dom_plant"/>
</dbReference>
<comment type="caution">
    <text evidence="1">The sequence shown here is derived from an EMBL/GenBank/DDBJ whole genome shotgun (WGS) entry which is preliminary data.</text>
</comment>
<sequence>MALCQELLWMAEHLEASDGVLLLNSLEWSVLEVDLVVYTDASATGMGIWCPSFLRALYSPIVTPQPSCIFFFKAWAVVSALSFASSLNQFHHIIIFTDNSNTVNMFNTLHAKPDYNPLLITAMNILLDHNIQLCVLHIPGADNTIADTISHSKFDIVYSRFPTAALSTFTPIPLSNGSTAV</sequence>
<organism evidence="1 2">
    <name type="scientific">Tetrapyrgos nigripes</name>
    <dbReference type="NCBI Taxonomy" id="182062"/>
    <lineage>
        <taxon>Eukaryota</taxon>
        <taxon>Fungi</taxon>
        <taxon>Dikarya</taxon>
        <taxon>Basidiomycota</taxon>
        <taxon>Agaricomycotina</taxon>
        <taxon>Agaricomycetes</taxon>
        <taxon>Agaricomycetidae</taxon>
        <taxon>Agaricales</taxon>
        <taxon>Marasmiineae</taxon>
        <taxon>Marasmiaceae</taxon>
        <taxon>Tetrapyrgos</taxon>
    </lineage>
</organism>
<protein>
    <submittedName>
        <fullName evidence="1">Uncharacterized protein</fullName>
    </submittedName>
</protein>
<dbReference type="Gene3D" id="3.30.420.10">
    <property type="entry name" value="Ribonuclease H-like superfamily/Ribonuclease H"/>
    <property type="match status" value="1"/>
</dbReference>
<name>A0A8H5GKI9_9AGAR</name>
<dbReference type="SUPFAM" id="SSF53098">
    <property type="entry name" value="Ribonuclease H-like"/>
    <property type="match status" value="1"/>
</dbReference>
<proteinExistence type="predicted"/>
<dbReference type="Proteomes" id="UP000559256">
    <property type="component" value="Unassembled WGS sequence"/>
</dbReference>
<accession>A0A8H5GKI9</accession>
<reference evidence="1 2" key="1">
    <citation type="journal article" date="2020" name="ISME J.">
        <title>Uncovering the hidden diversity of litter-decomposition mechanisms in mushroom-forming fungi.</title>
        <authorList>
            <person name="Floudas D."/>
            <person name="Bentzer J."/>
            <person name="Ahren D."/>
            <person name="Johansson T."/>
            <person name="Persson P."/>
            <person name="Tunlid A."/>
        </authorList>
    </citation>
    <scope>NUCLEOTIDE SEQUENCE [LARGE SCALE GENOMIC DNA]</scope>
    <source>
        <strain evidence="1 2">CBS 291.85</strain>
    </source>
</reference>
<dbReference type="EMBL" id="JAACJM010000023">
    <property type="protein sequence ID" value="KAF5366419.1"/>
    <property type="molecule type" value="Genomic_DNA"/>
</dbReference>
<evidence type="ECO:0000313" key="2">
    <source>
        <dbReference type="Proteomes" id="UP000559256"/>
    </source>
</evidence>
<dbReference type="CDD" id="cd06222">
    <property type="entry name" value="RNase_H_like"/>
    <property type="match status" value="1"/>
</dbReference>
<gene>
    <name evidence="1" type="ORF">D9758_009736</name>
</gene>
<dbReference type="OrthoDB" id="198652at2759"/>